<evidence type="ECO:0000256" key="1">
    <source>
        <dbReference type="ARBA" id="ARBA00022801"/>
    </source>
</evidence>
<evidence type="ECO:0000313" key="2">
    <source>
        <dbReference type="EMBL" id="VFB03178.1"/>
    </source>
</evidence>
<organism evidence="2 3">
    <name type="scientific">Chryseobacterium taihuense</name>
    <dbReference type="NCBI Taxonomy" id="1141221"/>
    <lineage>
        <taxon>Bacteria</taxon>
        <taxon>Pseudomonadati</taxon>
        <taxon>Bacteroidota</taxon>
        <taxon>Flavobacteriia</taxon>
        <taxon>Flavobacteriales</taxon>
        <taxon>Weeksellaceae</taxon>
        <taxon>Chryseobacterium group</taxon>
        <taxon>Chryseobacterium</taxon>
    </lineage>
</organism>
<protein>
    <recommendedName>
        <fullName evidence="4">Beta-lactamase superfamily domain</fullName>
    </recommendedName>
</protein>
<dbReference type="SUPFAM" id="SSF56281">
    <property type="entry name" value="Metallo-hydrolase/oxidoreductase"/>
    <property type="match status" value="1"/>
</dbReference>
<dbReference type="Gene3D" id="3.60.15.10">
    <property type="entry name" value="Ribonuclease Z/Hydroxyacylglutathione hydrolase-like"/>
    <property type="match status" value="1"/>
</dbReference>
<dbReference type="AlphaFoldDB" id="A0A4U8WK83"/>
<reference evidence="2 3" key="1">
    <citation type="submission" date="2019-02" db="EMBL/GenBank/DDBJ databases">
        <authorList>
            <consortium name="Pathogen Informatics"/>
        </authorList>
    </citation>
    <scope>NUCLEOTIDE SEQUENCE [LARGE SCALE GENOMIC DNA]</scope>
    <source>
        <strain evidence="2 3">3012STDY6944375</strain>
    </source>
</reference>
<dbReference type="PANTHER" id="PTHR43546:SF9">
    <property type="entry name" value="L-ASCORBATE-6-PHOSPHATE LACTONASE ULAG-RELATED"/>
    <property type="match status" value="1"/>
</dbReference>
<proteinExistence type="predicted"/>
<dbReference type="PANTHER" id="PTHR43546">
    <property type="entry name" value="UPF0173 METAL-DEPENDENT HYDROLASE MJ1163-RELATED"/>
    <property type="match status" value="1"/>
</dbReference>
<accession>A0A4U8WK83</accession>
<evidence type="ECO:0008006" key="4">
    <source>
        <dbReference type="Google" id="ProtNLM"/>
    </source>
</evidence>
<name>A0A4U8WK83_9FLAO</name>
<dbReference type="GO" id="GO:0016787">
    <property type="term" value="F:hydrolase activity"/>
    <property type="evidence" value="ECO:0007669"/>
    <property type="project" value="UniProtKB-KW"/>
</dbReference>
<dbReference type="EMBL" id="LR215974">
    <property type="protein sequence ID" value="VFB03178.1"/>
    <property type="molecule type" value="Genomic_DNA"/>
</dbReference>
<keyword evidence="1" id="KW-0378">Hydrolase</keyword>
<dbReference type="InterPro" id="IPR050114">
    <property type="entry name" value="UPF0173_UPF0282_UlaG_hydrolase"/>
</dbReference>
<sequence length="112" mass="12719">MGFYVELPNEKSIYISGDTVYTQHVDRVLRELKPEISVLACGSAQLDFGKPLLMTMDDILKFIKNALGKVFANHLEALNHCPTTRTQLRNELKNHQLLEKVFVPEDGESVVF</sequence>
<dbReference type="Proteomes" id="UP000290013">
    <property type="component" value="Chromosome"/>
</dbReference>
<dbReference type="InterPro" id="IPR036866">
    <property type="entry name" value="RibonucZ/Hydroxyglut_hydro"/>
</dbReference>
<dbReference type="KEGG" id="ctai:NCTC12078_01172"/>
<evidence type="ECO:0000313" key="3">
    <source>
        <dbReference type="Proteomes" id="UP000290013"/>
    </source>
</evidence>
<gene>
    <name evidence="2" type="ORF">NCTC12078_01172</name>
</gene>